<protein>
    <submittedName>
        <fullName evidence="2">Uncharacterized protein</fullName>
    </submittedName>
</protein>
<evidence type="ECO:0000313" key="3">
    <source>
        <dbReference type="Proteomes" id="UP000717364"/>
    </source>
</evidence>
<name>A0A947DE85_9CYAN</name>
<dbReference type="Proteomes" id="UP000717364">
    <property type="component" value="Unassembled WGS sequence"/>
</dbReference>
<evidence type="ECO:0000313" key="2">
    <source>
        <dbReference type="EMBL" id="MBT9315392.1"/>
    </source>
</evidence>
<dbReference type="EMBL" id="JADOES010000011">
    <property type="protein sequence ID" value="MBT9315392.1"/>
    <property type="molecule type" value="Genomic_DNA"/>
</dbReference>
<comment type="caution">
    <text evidence="2">The sequence shown here is derived from an EMBL/GenBank/DDBJ whole genome shotgun (WGS) entry which is preliminary data.</text>
</comment>
<reference evidence="2" key="2">
    <citation type="journal article" date="2021" name="Mar. Drugs">
        <title>Genome Reduction and Secondary Metabolism of the Marine Sponge-Associated Cyanobacterium Leptothoe.</title>
        <authorList>
            <person name="Konstantinou D."/>
            <person name="Popin R.V."/>
            <person name="Fewer D.P."/>
            <person name="Sivonen K."/>
            <person name="Gkelis S."/>
        </authorList>
    </citation>
    <scope>NUCLEOTIDE SEQUENCE</scope>
    <source>
        <strain evidence="2">TAU-MAC 1115</strain>
    </source>
</reference>
<accession>A0A947DE85</accession>
<evidence type="ECO:0000256" key="1">
    <source>
        <dbReference type="SAM" id="Phobius"/>
    </source>
</evidence>
<gene>
    <name evidence="2" type="ORF">IXB50_08135</name>
</gene>
<organism evidence="2 3">
    <name type="scientific">Leptothoe spongobia TAU-MAC 1115</name>
    <dbReference type="NCBI Taxonomy" id="1967444"/>
    <lineage>
        <taxon>Bacteria</taxon>
        <taxon>Bacillati</taxon>
        <taxon>Cyanobacteriota</taxon>
        <taxon>Cyanophyceae</taxon>
        <taxon>Nodosilineales</taxon>
        <taxon>Cymatolegaceae</taxon>
        <taxon>Leptothoe</taxon>
        <taxon>Leptothoe spongobia</taxon>
    </lineage>
</organism>
<keyword evidence="3" id="KW-1185">Reference proteome</keyword>
<reference evidence="2" key="1">
    <citation type="submission" date="2020-11" db="EMBL/GenBank/DDBJ databases">
        <authorList>
            <person name="Konstantinou D."/>
            <person name="Gkelis S."/>
            <person name="Popin R."/>
            <person name="Fewer D."/>
            <person name="Sivonen K."/>
        </authorList>
    </citation>
    <scope>NUCLEOTIDE SEQUENCE</scope>
    <source>
        <strain evidence="2">TAU-MAC 1115</strain>
    </source>
</reference>
<proteinExistence type="predicted"/>
<dbReference type="RefSeq" id="WP_215608462.1">
    <property type="nucleotide sequence ID" value="NZ_JADOES010000011.1"/>
</dbReference>
<keyword evidence="1" id="KW-1133">Transmembrane helix</keyword>
<feature type="transmembrane region" description="Helical" evidence="1">
    <location>
        <begin position="84"/>
        <end position="105"/>
    </location>
</feature>
<keyword evidence="1" id="KW-0812">Transmembrane</keyword>
<dbReference type="AlphaFoldDB" id="A0A947DE85"/>
<keyword evidence="1" id="KW-0472">Membrane</keyword>
<sequence length="162" mass="18291">MHRSQRNPNFSSTVPCDLAVKILKRIPPEHRHSFTTEQVKALQNALAEKRQKQPNLKVTLGPFYLSLTAGRSQRSTLQRSHHSILVPVLCMMVSMVGTGCVAGLMQFRYGYQAAHANTAFQTDEESFHPTVLPFRKNQSNCEKNGAAWIDRECVDPNHDPTF</sequence>